<name>A0A9N9DG33_FUNMO</name>
<dbReference type="EMBL" id="CAJVPP010003688">
    <property type="protein sequence ID" value="CAG8635011.1"/>
    <property type="molecule type" value="Genomic_DNA"/>
</dbReference>
<reference evidence="1" key="1">
    <citation type="submission" date="2021-06" db="EMBL/GenBank/DDBJ databases">
        <authorList>
            <person name="Kallberg Y."/>
            <person name="Tangrot J."/>
            <person name="Rosling A."/>
        </authorList>
    </citation>
    <scope>NUCLEOTIDE SEQUENCE</scope>
    <source>
        <strain evidence="1">87-6 pot B 2015</strain>
    </source>
</reference>
<sequence length="176" mass="20304">MSELSHDTWYFYADRFHISRNGRPRHCIHETSFEGTRIREWNAPSRIRFGTIFLGIKIKYRKSWNPGCFSFSEDIPADLESPASRSEMMEKNRLLSHVEKIFPVCFSFSGNIPADLESPASRKIRIGNGEEKISIILISFTTKKSAIRLIVIQTRGFSTYGKVLDKYATALRMFLS</sequence>
<proteinExistence type="predicted"/>
<gene>
    <name evidence="1" type="ORF">FMOSSE_LOCUS10686</name>
</gene>
<evidence type="ECO:0000313" key="1">
    <source>
        <dbReference type="EMBL" id="CAG8635011.1"/>
    </source>
</evidence>
<keyword evidence="2" id="KW-1185">Reference proteome</keyword>
<protein>
    <submittedName>
        <fullName evidence="1">9207_t:CDS:1</fullName>
    </submittedName>
</protein>
<organism evidence="1 2">
    <name type="scientific">Funneliformis mosseae</name>
    <name type="common">Endomycorrhizal fungus</name>
    <name type="synonym">Glomus mosseae</name>
    <dbReference type="NCBI Taxonomy" id="27381"/>
    <lineage>
        <taxon>Eukaryota</taxon>
        <taxon>Fungi</taxon>
        <taxon>Fungi incertae sedis</taxon>
        <taxon>Mucoromycota</taxon>
        <taxon>Glomeromycotina</taxon>
        <taxon>Glomeromycetes</taxon>
        <taxon>Glomerales</taxon>
        <taxon>Glomeraceae</taxon>
        <taxon>Funneliformis</taxon>
    </lineage>
</organism>
<dbReference type="AlphaFoldDB" id="A0A9N9DG33"/>
<accession>A0A9N9DG33</accession>
<dbReference type="Proteomes" id="UP000789375">
    <property type="component" value="Unassembled WGS sequence"/>
</dbReference>
<evidence type="ECO:0000313" key="2">
    <source>
        <dbReference type="Proteomes" id="UP000789375"/>
    </source>
</evidence>
<comment type="caution">
    <text evidence="1">The sequence shown here is derived from an EMBL/GenBank/DDBJ whole genome shotgun (WGS) entry which is preliminary data.</text>
</comment>